<name>A0ABD7TWD1_9STAP</name>
<dbReference type="Pfam" id="PF19470">
    <property type="entry name" value="DUF6007"/>
    <property type="match status" value="1"/>
</dbReference>
<feature type="transmembrane region" description="Helical" evidence="1">
    <location>
        <begin position="12"/>
        <end position="36"/>
    </location>
</feature>
<reference evidence="2" key="1">
    <citation type="submission" date="2022-03" db="EMBL/GenBank/DDBJ databases">
        <title>Comparative Genomics of East African Camel-Associated Staphylococcaceae spp.: Diversity and Inheritance of Traits Involved in Host-Pathogen Interactions.</title>
        <authorList>
            <person name="Akarsu H."/>
            <person name="Liljander A."/>
            <person name="Younan M."/>
            <person name="Brodard I."/>
            <person name="Glucks I."/>
            <person name="Labroussaa F."/>
            <person name="Overesch G."/>
            <person name="Kuhnert P."/>
            <person name="Perreten V."/>
            <person name="Drexler J.F."/>
            <person name="Corman V.M."/>
            <person name="Falquet L."/>
            <person name="Jores J."/>
        </authorList>
    </citation>
    <scope>NUCLEOTIDE SEQUENCE</scope>
    <source>
        <strain evidence="2">IVB6197</strain>
    </source>
</reference>
<dbReference type="RefSeq" id="WP_262619249.1">
    <property type="nucleotide sequence ID" value="NZ_CP094808.1"/>
</dbReference>
<gene>
    <name evidence="2" type="ORF">MUA95_04820</name>
</gene>
<protein>
    <submittedName>
        <fullName evidence="2">DUF6007 family protein</fullName>
    </submittedName>
</protein>
<keyword evidence="1" id="KW-0472">Membrane</keyword>
<sequence length="72" mass="8511">MKQQNQDDFDKTMVELGWLDLIFLIPSMFIFSVLPSDTIGEIILSLIIIIFFSIGVAVTFHWLYQRFKNRKK</sequence>
<keyword evidence="1" id="KW-0812">Transmembrane</keyword>
<accession>A0ABD7TWD1</accession>
<dbReference type="AlphaFoldDB" id="A0ABD7TWD1"/>
<feature type="transmembrane region" description="Helical" evidence="1">
    <location>
        <begin position="42"/>
        <end position="64"/>
    </location>
</feature>
<evidence type="ECO:0000313" key="2">
    <source>
        <dbReference type="EMBL" id="UXU58104.1"/>
    </source>
</evidence>
<dbReference type="EMBL" id="CP094809">
    <property type="protein sequence ID" value="UXU58104.1"/>
    <property type="molecule type" value="Genomic_DNA"/>
</dbReference>
<evidence type="ECO:0000256" key="1">
    <source>
        <dbReference type="SAM" id="Phobius"/>
    </source>
</evidence>
<dbReference type="InterPro" id="IPR046049">
    <property type="entry name" value="DUF6007"/>
</dbReference>
<keyword evidence="1" id="KW-1133">Transmembrane helix</keyword>
<proteinExistence type="predicted"/>
<organism evidence="2 3">
    <name type="scientific">Staphylococcus agnetis</name>
    <dbReference type="NCBI Taxonomy" id="985762"/>
    <lineage>
        <taxon>Bacteria</taxon>
        <taxon>Bacillati</taxon>
        <taxon>Bacillota</taxon>
        <taxon>Bacilli</taxon>
        <taxon>Bacillales</taxon>
        <taxon>Staphylococcaceae</taxon>
        <taxon>Staphylococcus</taxon>
    </lineage>
</organism>
<evidence type="ECO:0000313" key="3">
    <source>
        <dbReference type="Proteomes" id="UP001065705"/>
    </source>
</evidence>
<dbReference type="Proteomes" id="UP001065705">
    <property type="component" value="Chromosome"/>
</dbReference>